<dbReference type="EMBL" id="MT143434">
    <property type="protein sequence ID" value="QJA96800.1"/>
    <property type="molecule type" value="Genomic_DNA"/>
</dbReference>
<gene>
    <name evidence="1" type="ORF">MM415B07355_0009</name>
</gene>
<dbReference type="AlphaFoldDB" id="A0A6M3LNZ3"/>
<name>A0A6M3LNZ3_9ZZZZ</name>
<sequence length="40" mass="4675">MSKHEIVFPCGCIITIFQFENEQPRIEKEPCKEHKGGDKK</sequence>
<evidence type="ECO:0000313" key="1">
    <source>
        <dbReference type="EMBL" id="QJA96800.1"/>
    </source>
</evidence>
<reference evidence="1" key="1">
    <citation type="submission" date="2020-03" db="EMBL/GenBank/DDBJ databases">
        <title>The deep terrestrial virosphere.</title>
        <authorList>
            <person name="Holmfeldt K."/>
            <person name="Nilsson E."/>
            <person name="Simone D."/>
            <person name="Lopez-Fernandez M."/>
            <person name="Wu X."/>
            <person name="de Brujin I."/>
            <person name="Lundin D."/>
            <person name="Andersson A."/>
            <person name="Bertilsson S."/>
            <person name="Dopson M."/>
        </authorList>
    </citation>
    <scope>NUCLEOTIDE SEQUENCE</scope>
    <source>
        <strain evidence="1">MM415B07355</strain>
    </source>
</reference>
<protein>
    <submittedName>
        <fullName evidence="1">Uncharacterized protein</fullName>
    </submittedName>
</protein>
<organism evidence="1">
    <name type="scientific">viral metagenome</name>
    <dbReference type="NCBI Taxonomy" id="1070528"/>
    <lineage>
        <taxon>unclassified sequences</taxon>
        <taxon>metagenomes</taxon>
        <taxon>organismal metagenomes</taxon>
    </lineage>
</organism>
<proteinExistence type="predicted"/>
<accession>A0A6M3LNZ3</accession>